<evidence type="ECO:0000313" key="2">
    <source>
        <dbReference type="Proteomes" id="UP000499080"/>
    </source>
</evidence>
<reference evidence="1 2" key="1">
    <citation type="journal article" date="2019" name="Sci. Rep.">
        <title>Orb-weaving spider Araneus ventricosus genome elucidates the spidroin gene catalogue.</title>
        <authorList>
            <person name="Kono N."/>
            <person name="Nakamura H."/>
            <person name="Ohtoshi R."/>
            <person name="Moran D.A.P."/>
            <person name="Shinohara A."/>
            <person name="Yoshida Y."/>
            <person name="Fujiwara M."/>
            <person name="Mori M."/>
            <person name="Tomita M."/>
            <person name="Arakawa K."/>
        </authorList>
    </citation>
    <scope>NUCLEOTIDE SEQUENCE [LARGE SCALE GENOMIC DNA]</scope>
</reference>
<dbReference type="AlphaFoldDB" id="A0A4Y2HZN1"/>
<organism evidence="1 2">
    <name type="scientific">Araneus ventricosus</name>
    <name type="common">Orbweaver spider</name>
    <name type="synonym">Epeira ventricosa</name>
    <dbReference type="NCBI Taxonomy" id="182803"/>
    <lineage>
        <taxon>Eukaryota</taxon>
        <taxon>Metazoa</taxon>
        <taxon>Ecdysozoa</taxon>
        <taxon>Arthropoda</taxon>
        <taxon>Chelicerata</taxon>
        <taxon>Arachnida</taxon>
        <taxon>Araneae</taxon>
        <taxon>Araneomorphae</taxon>
        <taxon>Entelegynae</taxon>
        <taxon>Araneoidea</taxon>
        <taxon>Araneidae</taxon>
        <taxon>Araneus</taxon>
    </lineage>
</organism>
<protein>
    <submittedName>
        <fullName evidence="1">Uncharacterized protein</fullName>
    </submittedName>
</protein>
<proteinExistence type="predicted"/>
<sequence length="93" mass="10440">MAESLLNLMLVCLSPKYNIGSDNSREAWNMARVYLNLMLVVSLTPSTIGSDNSRKPGIWLESLLNPDVWWCLSHRAILEVITADTIIYIADMA</sequence>
<keyword evidence="2" id="KW-1185">Reference proteome</keyword>
<comment type="caution">
    <text evidence="1">The sequence shown here is derived from an EMBL/GenBank/DDBJ whole genome shotgun (WGS) entry which is preliminary data.</text>
</comment>
<gene>
    <name evidence="1" type="ORF">AVEN_12224_1</name>
</gene>
<dbReference type="Proteomes" id="UP000499080">
    <property type="component" value="Unassembled WGS sequence"/>
</dbReference>
<evidence type="ECO:0000313" key="1">
    <source>
        <dbReference type="EMBL" id="GBM70399.1"/>
    </source>
</evidence>
<name>A0A4Y2HZN1_ARAVE</name>
<dbReference type="EMBL" id="BGPR01002249">
    <property type="protein sequence ID" value="GBM70399.1"/>
    <property type="molecule type" value="Genomic_DNA"/>
</dbReference>
<accession>A0A4Y2HZN1</accession>